<reference evidence="1" key="1">
    <citation type="submission" date="2015-06" db="UniProtKB">
        <authorList>
            <consortium name="EnsemblPlants"/>
        </authorList>
    </citation>
    <scope>IDENTIFICATION</scope>
</reference>
<accession>N1R4J5</accession>
<organism evidence="1">
    <name type="scientific">Aegilops tauschii</name>
    <name type="common">Tausch's goatgrass</name>
    <name type="synonym">Aegilops squarrosa</name>
    <dbReference type="NCBI Taxonomy" id="37682"/>
    <lineage>
        <taxon>Eukaryota</taxon>
        <taxon>Viridiplantae</taxon>
        <taxon>Streptophyta</taxon>
        <taxon>Embryophyta</taxon>
        <taxon>Tracheophyta</taxon>
        <taxon>Spermatophyta</taxon>
        <taxon>Magnoliopsida</taxon>
        <taxon>Liliopsida</taxon>
        <taxon>Poales</taxon>
        <taxon>Poaceae</taxon>
        <taxon>BOP clade</taxon>
        <taxon>Pooideae</taxon>
        <taxon>Triticodae</taxon>
        <taxon>Triticeae</taxon>
        <taxon>Triticinae</taxon>
        <taxon>Aegilops</taxon>
    </lineage>
</organism>
<proteinExistence type="predicted"/>
<protein>
    <submittedName>
        <fullName evidence="1">Uncharacterized protein</fullName>
    </submittedName>
</protein>
<evidence type="ECO:0000313" key="1">
    <source>
        <dbReference type="EnsemblPlants" id="EMT33638"/>
    </source>
</evidence>
<sequence>MIQMKGWRSPTVFSSALHVVADLFWPKTILADWILYVEIPGMLYVKGDLRQMQQKQEGSGSAEMSRRVERHLHELACRTGSGSGLDMKLPMVYNSMVKGTFEAGCCGVMNQRIKLTTSLIWIVGSPASGLMGTFRKYMLELVGVPCGVRSVFGLLSMQKLALFLFFNLQWLINDSVCHVIQDTRQWRSYCRVEVWVIHGLAVRMISYKFGIGIVGHARIVEDS</sequence>
<dbReference type="EnsemblPlants" id="EMT33638">
    <property type="protein sequence ID" value="EMT33638"/>
    <property type="gene ID" value="F775_24946"/>
</dbReference>
<name>N1R4J5_AEGTA</name>
<dbReference type="AlphaFoldDB" id="N1R4J5"/>